<dbReference type="InterPro" id="IPR052520">
    <property type="entry name" value="ATL_DNA_repair"/>
</dbReference>
<dbReference type="Pfam" id="PF01035">
    <property type="entry name" value="DNA_binding_1"/>
    <property type="match status" value="1"/>
</dbReference>
<evidence type="ECO:0000313" key="4">
    <source>
        <dbReference type="Proteomes" id="UP000268727"/>
    </source>
</evidence>
<dbReference type="AlphaFoldDB" id="A0A3N1H743"/>
<comment type="caution">
    <text evidence="3">The sequence shown here is derived from an EMBL/GenBank/DDBJ whole genome shotgun (WGS) entry which is preliminary data.</text>
</comment>
<feature type="domain" description="Methylated-DNA-[protein]-cysteine S-methyltransferase DNA binding" evidence="2">
    <location>
        <begin position="8"/>
        <end position="81"/>
    </location>
</feature>
<keyword evidence="4" id="KW-1185">Reference proteome</keyword>
<dbReference type="Gene3D" id="1.10.10.10">
    <property type="entry name" value="Winged helix-like DNA-binding domain superfamily/Winged helix DNA-binding domain"/>
    <property type="match status" value="1"/>
</dbReference>
<dbReference type="GO" id="GO:0003824">
    <property type="term" value="F:catalytic activity"/>
    <property type="evidence" value="ECO:0007669"/>
    <property type="project" value="InterPro"/>
</dbReference>
<sequence length="110" mass="12491">MRVDEELHEMVRAVVRRIPRGRVATYGDVADIARAPSPRLVGQVLNQDGLDLPWHRVLRANGTCAPHIADEQLQRLREEGVVVEGSKVDLRTYRWEDAVKEKAEEPPALF</sequence>
<gene>
    <name evidence="3" type="ORF">EDD40_3694</name>
</gene>
<dbReference type="GO" id="GO:0006281">
    <property type="term" value="P:DNA repair"/>
    <property type="evidence" value="ECO:0007669"/>
    <property type="project" value="InterPro"/>
</dbReference>
<dbReference type="SUPFAM" id="SSF46767">
    <property type="entry name" value="Methylated DNA-protein cysteine methyltransferase, C-terminal domain"/>
    <property type="match status" value="1"/>
</dbReference>
<dbReference type="Proteomes" id="UP000268727">
    <property type="component" value="Unassembled WGS sequence"/>
</dbReference>
<keyword evidence="1" id="KW-0227">DNA damage</keyword>
<dbReference type="EMBL" id="RJKM01000001">
    <property type="protein sequence ID" value="ROP38340.1"/>
    <property type="molecule type" value="Genomic_DNA"/>
</dbReference>
<evidence type="ECO:0000256" key="1">
    <source>
        <dbReference type="ARBA" id="ARBA00022763"/>
    </source>
</evidence>
<reference evidence="3 4" key="1">
    <citation type="submission" date="2018-11" db="EMBL/GenBank/DDBJ databases">
        <title>Sequencing the genomes of 1000 actinobacteria strains.</title>
        <authorList>
            <person name="Klenk H.-P."/>
        </authorList>
    </citation>
    <scope>NUCLEOTIDE SEQUENCE [LARGE SCALE GENOMIC DNA]</scope>
    <source>
        <strain evidence="3 4">DSM 44231</strain>
    </source>
</reference>
<dbReference type="InterPro" id="IPR036388">
    <property type="entry name" value="WH-like_DNA-bd_sf"/>
</dbReference>
<accession>A0A3N1H743</accession>
<organism evidence="3 4">
    <name type="scientific">Saccharothrix texasensis</name>
    <dbReference type="NCBI Taxonomy" id="103734"/>
    <lineage>
        <taxon>Bacteria</taxon>
        <taxon>Bacillati</taxon>
        <taxon>Actinomycetota</taxon>
        <taxon>Actinomycetes</taxon>
        <taxon>Pseudonocardiales</taxon>
        <taxon>Pseudonocardiaceae</taxon>
        <taxon>Saccharothrix</taxon>
    </lineage>
</organism>
<dbReference type="PANTHER" id="PTHR42942:SF1">
    <property type="entry name" value="ALKYLTRANSFERASE-LIKE PROTEIN 1"/>
    <property type="match status" value="1"/>
</dbReference>
<proteinExistence type="predicted"/>
<dbReference type="PANTHER" id="PTHR42942">
    <property type="entry name" value="6-O-METHYLGUANINE DNA METHYLTRANSFERASE"/>
    <property type="match status" value="1"/>
</dbReference>
<evidence type="ECO:0000259" key="2">
    <source>
        <dbReference type="Pfam" id="PF01035"/>
    </source>
</evidence>
<name>A0A3N1H743_9PSEU</name>
<dbReference type="CDD" id="cd06445">
    <property type="entry name" value="ATase"/>
    <property type="match status" value="1"/>
</dbReference>
<evidence type="ECO:0000313" key="3">
    <source>
        <dbReference type="EMBL" id="ROP38340.1"/>
    </source>
</evidence>
<dbReference type="InterPro" id="IPR014048">
    <property type="entry name" value="MethylDNA_cys_MeTrfase_DNA-bd"/>
</dbReference>
<protein>
    <submittedName>
        <fullName evidence="3">O(6)-alkylguanine repair protein YbaZ</fullName>
    </submittedName>
</protein>
<dbReference type="InterPro" id="IPR036217">
    <property type="entry name" value="MethylDNA_cys_MeTrfase_DNAb"/>
</dbReference>